<proteinExistence type="predicted"/>
<organism evidence="4 5">
    <name type="scientific">Tamilnaduibacter salinus</name>
    <dbReference type="NCBI Taxonomy" id="1484056"/>
    <lineage>
        <taxon>Bacteria</taxon>
        <taxon>Pseudomonadati</taxon>
        <taxon>Pseudomonadota</taxon>
        <taxon>Gammaproteobacteria</taxon>
        <taxon>Pseudomonadales</taxon>
        <taxon>Marinobacteraceae</taxon>
        <taxon>Tamilnaduibacter</taxon>
    </lineage>
</organism>
<dbReference type="AlphaFoldDB" id="A0A2U1CY29"/>
<dbReference type="SUPFAM" id="SSF53474">
    <property type="entry name" value="alpha/beta-Hydrolases"/>
    <property type="match status" value="1"/>
</dbReference>
<keyword evidence="1" id="KW-0378">Hydrolase</keyword>
<feature type="domain" description="BD-FAE-like" evidence="3">
    <location>
        <begin position="55"/>
        <end position="250"/>
    </location>
</feature>
<dbReference type="EMBL" id="QEKQ01000003">
    <property type="protein sequence ID" value="PVY77415.1"/>
    <property type="molecule type" value="Genomic_DNA"/>
</dbReference>
<dbReference type="InterPro" id="IPR049492">
    <property type="entry name" value="BD-FAE-like_dom"/>
</dbReference>
<dbReference type="InterPro" id="IPR029058">
    <property type="entry name" value="AB_hydrolase_fold"/>
</dbReference>
<dbReference type="Gene3D" id="3.40.50.1820">
    <property type="entry name" value="alpha/beta hydrolase"/>
    <property type="match status" value="1"/>
</dbReference>
<gene>
    <name evidence="4" type="ORF">C8D92_103100</name>
</gene>
<evidence type="ECO:0000259" key="3">
    <source>
        <dbReference type="Pfam" id="PF20434"/>
    </source>
</evidence>
<dbReference type="PANTHER" id="PTHR48081:SF13">
    <property type="entry name" value="ALPHA_BETA HYDROLASE"/>
    <property type="match status" value="1"/>
</dbReference>
<feature type="signal peptide" evidence="2">
    <location>
        <begin position="1"/>
        <end position="20"/>
    </location>
</feature>
<reference evidence="4 5" key="1">
    <citation type="submission" date="2018-04" db="EMBL/GenBank/DDBJ databases">
        <title>Genomic Encyclopedia of Type Strains, Phase IV (KMG-IV): sequencing the most valuable type-strain genomes for metagenomic binning, comparative biology and taxonomic classification.</title>
        <authorList>
            <person name="Goeker M."/>
        </authorList>
    </citation>
    <scope>NUCLEOTIDE SEQUENCE [LARGE SCALE GENOMIC DNA]</scope>
    <source>
        <strain evidence="4 5">DSM 28688</strain>
    </source>
</reference>
<dbReference type="Proteomes" id="UP000245887">
    <property type="component" value="Unassembled WGS sequence"/>
</dbReference>
<evidence type="ECO:0000313" key="4">
    <source>
        <dbReference type="EMBL" id="PVY77415.1"/>
    </source>
</evidence>
<sequence>MIRSIVFLSLLGLSTGCAHHQNAPTAPTPLPETGWNAQYDQRYSPSGWPEPLYADVYTPTTAGPHPAVLVAHGGGWTRRSRGDMSDIAETLASVGFVVMNIDYRFAPAHRFPAQLHDLQVAMHWLHDRRQALSIDRERIGALGFSSGGHLVSLLGVVAGDDGALDQPWGGPETRLAAVVSGGTPSDLRKFGDGRLVEQLLGGTIDEVPDAYHQASPVVHVDSDDPPFFLFHGTWDMLVPIDQATDFHATLQAHGVHSELYRMRGRGHIASFLTSGSAIEAGARFLRRTLSPSNQ</sequence>
<feature type="chain" id="PRO_5015587686" evidence="2">
    <location>
        <begin position="21"/>
        <end position="294"/>
    </location>
</feature>
<dbReference type="Pfam" id="PF20434">
    <property type="entry name" value="BD-FAE"/>
    <property type="match status" value="1"/>
</dbReference>
<dbReference type="InterPro" id="IPR050300">
    <property type="entry name" value="GDXG_lipolytic_enzyme"/>
</dbReference>
<evidence type="ECO:0000256" key="2">
    <source>
        <dbReference type="SAM" id="SignalP"/>
    </source>
</evidence>
<name>A0A2U1CY29_9GAMM</name>
<dbReference type="GO" id="GO:0016787">
    <property type="term" value="F:hydrolase activity"/>
    <property type="evidence" value="ECO:0007669"/>
    <property type="project" value="UniProtKB-KW"/>
</dbReference>
<accession>A0A2U1CY29</accession>
<dbReference type="RefSeq" id="WP_116918685.1">
    <property type="nucleotide sequence ID" value="NZ_QEKQ01000003.1"/>
</dbReference>
<evidence type="ECO:0000313" key="5">
    <source>
        <dbReference type="Proteomes" id="UP000245887"/>
    </source>
</evidence>
<dbReference type="OrthoDB" id="9771666at2"/>
<dbReference type="PROSITE" id="PS51257">
    <property type="entry name" value="PROKAR_LIPOPROTEIN"/>
    <property type="match status" value="1"/>
</dbReference>
<keyword evidence="2" id="KW-0732">Signal</keyword>
<protein>
    <submittedName>
        <fullName evidence="4">Acetyl esterase/lipase</fullName>
    </submittedName>
</protein>
<dbReference type="PANTHER" id="PTHR48081">
    <property type="entry name" value="AB HYDROLASE SUPERFAMILY PROTEIN C4A8.06C"/>
    <property type="match status" value="1"/>
</dbReference>
<evidence type="ECO:0000256" key="1">
    <source>
        <dbReference type="ARBA" id="ARBA00022801"/>
    </source>
</evidence>
<comment type="caution">
    <text evidence="4">The sequence shown here is derived from an EMBL/GenBank/DDBJ whole genome shotgun (WGS) entry which is preliminary data.</text>
</comment>